<dbReference type="Gene3D" id="2.40.30.10">
    <property type="entry name" value="Translation factors"/>
    <property type="match status" value="1"/>
</dbReference>
<evidence type="ECO:0000259" key="1">
    <source>
        <dbReference type="PROSITE" id="PS51384"/>
    </source>
</evidence>
<feature type="domain" description="FAD-binding FR-type" evidence="1">
    <location>
        <begin position="16"/>
        <end position="139"/>
    </location>
</feature>
<proteinExistence type="predicted"/>
<keyword evidence="3" id="KW-1185">Reference proteome</keyword>
<dbReference type="Pfam" id="PF04954">
    <property type="entry name" value="SIP"/>
    <property type="match status" value="1"/>
</dbReference>
<dbReference type="InterPro" id="IPR013113">
    <property type="entry name" value="SIP_FAD-bd"/>
</dbReference>
<dbReference type="PANTHER" id="PTHR30157:SF0">
    <property type="entry name" value="NADPH-DEPENDENT FERRIC-CHELATE REDUCTASE"/>
    <property type="match status" value="1"/>
</dbReference>
<dbReference type="PROSITE" id="PS51384">
    <property type="entry name" value="FAD_FR"/>
    <property type="match status" value="1"/>
</dbReference>
<gene>
    <name evidence="2" type="ORF">N24_0263</name>
</gene>
<sequence>MSNNTYYPGLPDDYEPRVHRAIVTSVRKLGQGMIRITLGGPDMHDYPTTGIGDEYVRLFFPDHPDEPVRLPFVTDRGWDYAEGVEPSQMRTYTVRKHRSGEIDVDFVEHEGGIASAWALQAQEGQELGINPPKEIYLRPVGARRQVLFADEPALPAALRIAELTASEIDTELIIEVRGAGYQLLADIPGVSYTWLRRTGNGLAPSGLVSALERTDIDDDTYVWVAAETRVTRQARKYLRHERKLSSEMYKTMGYWTDNAEEWRARYEELGEEFHAKLRELWADQDRDPEEITDETQRLYESVGL</sequence>
<evidence type="ECO:0000313" key="2">
    <source>
        <dbReference type="EMBL" id="BAU94525.1"/>
    </source>
</evidence>
<dbReference type="InterPro" id="IPR007037">
    <property type="entry name" value="SIP_rossman_dom"/>
</dbReference>
<reference evidence="2 3" key="1">
    <citation type="submission" date="2016-02" db="EMBL/GenBank/DDBJ databases">
        <title>Corynebacterium glutamicum N24 whole genome sequencing project.</title>
        <authorList>
            <person name="Matsutani M."/>
            <person name="Nangtapong N."/>
            <person name="Yakushi T."/>
            <person name="Matsushita K."/>
        </authorList>
    </citation>
    <scope>NUCLEOTIDE SEQUENCE [LARGE SCALE GENOMIC DNA]</scope>
    <source>
        <strain evidence="2 3">N24</strain>
    </source>
</reference>
<dbReference type="Gene3D" id="3.40.50.80">
    <property type="entry name" value="Nucleotide-binding domain of ferredoxin-NADP reductase (FNR) module"/>
    <property type="match status" value="1"/>
</dbReference>
<evidence type="ECO:0000313" key="3">
    <source>
        <dbReference type="Proteomes" id="UP000218244"/>
    </source>
</evidence>
<dbReference type="RefSeq" id="WP_096453661.1">
    <property type="nucleotide sequence ID" value="NZ_AP017369.1"/>
</dbReference>
<dbReference type="KEGG" id="csur:N24_0263"/>
<dbReference type="PANTHER" id="PTHR30157">
    <property type="entry name" value="FERRIC REDUCTASE, NADPH-DEPENDENT"/>
    <property type="match status" value="1"/>
</dbReference>
<dbReference type="Proteomes" id="UP000218244">
    <property type="component" value="Chromosome"/>
</dbReference>
<dbReference type="GO" id="GO:0016491">
    <property type="term" value="F:oxidoreductase activity"/>
    <property type="evidence" value="ECO:0007669"/>
    <property type="project" value="InterPro"/>
</dbReference>
<dbReference type="InterPro" id="IPR017938">
    <property type="entry name" value="Riboflavin_synthase-like_b-brl"/>
</dbReference>
<dbReference type="InterPro" id="IPR039261">
    <property type="entry name" value="FNR_nucleotide-bd"/>
</dbReference>
<organism evidence="2 3">
    <name type="scientific">Corynebacterium suranareeae</name>
    <dbReference type="NCBI Taxonomy" id="2506452"/>
    <lineage>
        <taxon>Bacteria</taxon>
        <taxon>Bacillati</taxon>
        <taxon>Actinomycetota</taxon>
        <taxon>Actinomycetes</taxon>
        <taxon>Mycobacteriales</taxon>
        <taxon>Corynebacteriaceae</taxon>
        <taxon>Corynebacterium</taxon>
    </lineage>
</organism>
<dbReference type="SUPFAM" id="SSF63380">
    <property type="entry name" value="Riboflavin synthase domain-like"/>
    <property type="match status" value="1"/>
</dbReference>
<dbReference type="InterPro" id="IPR039374">
    <property type="entry name" value="SIP_fam"/>
</dbReference>
<accession>A0A160PMS6</accession>
<dbReference type="InterPro" id="IPR017927">
    <property type="entry name" value="FAD-bd_FR_type"/>
</dbReference>
<dbReference type="Pfam" id="PF08021">
    <property type="entry name" value="FAD_binding_9"/>
    <property type="match status" value="1"/>
</dbReference>
<dbReference type="AlphaFoldDB" id="A0A160PMS6"/>
<protein>
    <submittedName>
        <fullName evidence="2">Siderophore-iron utilization protein</fullName>
    </submittedName>
</protein>
<dbReference type="CDD" id="cd06193">
    <property type="entry name" value="siderophore_interacting"/>
    <property type="match status" value="1"/>
</dbReference>
<name>A0A160PMS6_9CORY</name>
<dbReference type="EMBL" id="AP017369">
    <property type="protein sequence ID" value="BAU94525.1"/>
    <property type="molecule type" value="Genomic_DNA"/>
</dbReference>